<dbReference type="InterPro" id="IPR020378">
    <property type="entry name" value="DUF4186"/>
</dbReference>
<evidence type="ECO:0000313" key="2">
    <source>
        <dbReference type="EMBL" id="PWK97522.1"/>
    </source>
</evidence>
<gene>
    <name evidence="2" type="ORF">C7431_104199</name>
</gene>
<sequence length="165" mass="18430">MIGAFAICQAEKADLVDEPVMKTFDALFQRLAQSPFRQRFRLGRNEYDYCLTKGEADVAAHAAAFVQQRLSAMAPQNDGKQTPMRGHPVFIAQHATATCCRGCLAKWHGIAQHQALDDKQQAYVVAVIMHWIHRAMTQPAPAPRARKTRANTTSCLPDSPQLDLW</sequence>
<organism evidence="2 3">
    <name type="scientific">Pantoea allii</name>
    <dbReference type="NCBI Taxonomy" id="574096"/>
    <lineage>
        <taxon>Bacteria</taxon>
        <taxon>Pseudomonadati</taxon>
        <taxon>Pseudomonadota</taxon>
        <taxon>Gammaproteobacteria</taxon>
        <taxon>Enterobacterales</taxon>
        <taxon>Erwiniaceae</taxon>
        <taxon>Pantoea</taxon>
    </lineage>
</organism>
<protein>
    <submittedName>
        <fullName evidence="2">Uncharacterized protein DUF4186</fullName>
    </submittedName>
</protein>
<reference evidence="2 3" key="1">
    <citation type="submission" date="2018-05" db="EMBL/GenBank/DDBJ databases">
        <title>Genomic Encyclopedia of Type Strains, Phase IV (KMG-V): Genome sequencing to study the core and pangenomes of soil and plant-associated prokaryotes.</title>
        <authorList>
            <person name="Whitman W."/>
        </authorList>
    </citation>
    <scope>NUCLEOTIDE SEQUENCE [LARGE SCALE GENOMIC DNA]</scope>
    <source>
        <strain evidence="2 3">PNA 200-10</strain>
    </source>
</reference>
<evidence type="ECO:0000313" key="3">
    <source>
        <dbReference type="Proteomes" id="UP000245981"/>
    </source>
</evidence>
<dbReference type="STRING" id="574096.HA38_15720"/>
<feature type="region of interest" description="Disordered" evidence="1">
    <location>
        <begin position="138"/>
        <end position="165"/>
    </location>
</feature>
<dbReference type="AlphaFoldDB" id="A0A2V2BAD8"/>
<dbReference type="Proteomes" id="UP000245981">
    <property type="component" value="Unassembled WGS sequence"/>
</dbReference>
<proteinExistence type="predicted"/>
<dbReference type="Pfam" id="PF13811">
    <property type="entry name" value="DUF4186"/>
    <property type="match status" value="1"/>
</dbReference>
<dbReference type="EMBL" id="QGHF01000004">
    <property type="protein sequence ID" value="PWK97522.1"/>
    <property type="molecule type" value="Genomic_DNA"/>
</dbReference>
<comment type="caution">
    <text evidence="2">The sequence shown here is derived from an EMBL/GenBank/DDBJ whole genome shotgun (WGS) entry which is preliminary data.</text>
</comment>
<name>A0A2V2BAD8_9GAMM</name>
<evidence type="ECO:0000256" key="1">
    <source>
        <dbReference type="SAM" id="MobiDB-lite"/>
    </source>
</evidence>
<accession>A0A2V2BAD8</accession>